<organism evidence="1 2">
    <name type="scientific">Paraphaeosphaeria minitans</name>
    <dbReference type="NCBI Taxonomy" id="565426"/>
    <lineage>
        <taxon>Eukaryota</taxon>
        <taxon>Fungi</taxon>
        <taxon>Dikarya</taxon>
        <taxon>Ascomycota</taxon>
        <taxon>Pezizomycotina</taxon>
        <taxon>Dothideomycetes</taxon>
        <taxon>Pleosporomycetidae</taxon>
        <taxon>Pleosporales</taxon>
        <taxon>Massarineae</taxon>
        <taxon>Didymosphaeriaceae</taxon>
        <taxon>Paraphaeosphaeria</taxon>
    </lineage>
</organism>
<comment type="caution">
    <text evidence="1">The sequence shown here is derived from an EMBL/GenBank/DDBJ whole genome shotgun (WGS) entry which is preliminary data.</text>
</comment>
<gene>
    <name evidence="1" type="ORF">PMIN01_09439</name>
</gene>
<accession>A0A9P6KNB7</accession>
<dbReference type="EMBL" id="WJXW01000010">
    <property type="protein sequence ID" value="KAF9732581.1"/>
    <property type="molecule type" value="Genomic_DNA"/>
</dbReference>
<evidence type="ECO:0000313" key="1">
    <source>
        <dbReference type="EMBL" id="KAF9732581.1"/>
    </source>
</evidence>
<proteinExistence type="predicted"/>
<reference evidence="1" key="1">
    <citation type="journal article" date="2020" name="Mol. Plant Microbe Interact.">
        <title>Genome Sequence of the Biocontrol Agent Coniothyrium minitans strain Conio (IMI 134523).</title>
        <authorList>
            <person name="Patel D."/>
            <person name="Shittu T.A."/>
            <person name="Baroncelli R."/>
            <person name="Muthumeenakshi S."/>
            <person name="Osborne T.H."/>
            <person name="Janganan T.K."/>
            <person name="Sreenivasaprasad S."/>
        </authorList>
    </citation>
    <scope>NUCLEOTIDE SEQUENCE</scope>
    <source>
        <strain evidence="1">Conio</strain>
    </source>
</reference>
<name>A0A9P6KNB7_9PLEO</name>
<keyword evidence="2" id="KW-1185">Reference proteome</keyword>
<dbReference type="AlphaFoldDB" id="A0A9P6KNB7"/>
<sequence>MTRRSSMRTRRLLWLELRALFLCNSRRRRATSGAGRCFDASRVLHTYAMA</sequence>
<dbReference type="Proteomes" id="UP000756921">
    <property type="component" value="Unassembled WGS sequence"/>
</dbReference>
<protein>
    <submittedName>
        <fullName evidence="1">Uncharacterized protein</fullName>
    </submittedName>
</protein>
<evidence type="ECO:0000313" key="2">
    <source>
        <dbReference type="Proteomes" id="UP000756921"/>
    </source>
</evidence>